<name>F5VFP6_9LACO</name>
<reference evidence="1 2" key="1">
    <citation type="journal article" date="2011" name="J. Bacteriol.">
        <title>Genome Sequence of Lactobacillus salivarius NIAS840, Isolated from Chicken Intestine.</title>
        <authorList>
            <person name="Ham J.S."/>
            <person name="Kim H.W."/>
            <person name="Seol K.H."/>
            <person name="Jang A."/>
            <person name="Jeong S.G."/>
            <person name="Oh M.H."/>
            <person name="Kim D.H."/>
            <person name="Kang D.K."/>
            <person name="Kim G.B."/>
            <person name="Cha C.J."/>
        </authorList>
    </citation>
    <scope>NUCLEOTIDE SEQUENCE [LARGE SCALE GENOMIC DNA]</scope>
    <source>
        <strain evidence="1 2">NIAS840</strain>
    </source>
</reference>
<organism evidence="1 2">
    <name type="scientific">Ligilactobacillus salivarius NIAS840</name>
    <dbReference type="NCBI Taxonomy" id="1029822"/>
    <lineage>
        <taxon>Bacteria</taxon>
        <taxon>Bacillati</taxon>
        <taxon>Bacillota</taxon>
        <taxon>Bacilli</taxon>
        <taxon>Lactobacillales</taxon>
        <taxon>Lactobacillaceae</taxon>
        <taxon>Ligilactobacillus</taxon>
    </lineage>
</organism>
<proteinExistence type="predicted"/>
<dbReference type="RefSeq" id="WP_003706712.1">
    <property type="nucleotide sequence ID" value="NZ_AFMN01000002.1"/>
</dbReference>
<dbReference type="EMBL" id="AFMN01000002">
    <property type="protein sequence ID" value="EGL98185.1"/>
    <property type="molecule type" value="Genomic_DNA"/>
</dbReference>
<dbReference type="PATRIC" id="fig|1029822.3.peg.1611"/>
<evidence type="ECO:0000313" key="1">
    <source>
        <dbReference type="EMBL" id="EGL98185.1"/>
    </source>
</evidence>
<gene>
    <name evidence="1" type="ORF">NIAS840_01616</name>
</gene>
<dbReference type="AlphaFoldDB" id="F5VFP6"/>
<protein>
    <submittedName>
        <fullName evidence="1">Uncharacterized protein</fullName>
    </submittedName>
</protein>
<dbReference type="Proteomes" id="UP000006227">
    <property type="component" value="Unassembled WGS sequence"/>
</dbReference>
<dbReference type="InterPro" id="IPR001387">
    <property type="entry name" value="Cro/C1-type_HTH"/>
</dbReference>
<evidence type="ECO:0000313" key="2">
    <source>
        <dbReference type="Proteomes" id="UP000006227"/>
    </source>
</evidence>
<sequence length="239" mass="27761">MASPERIKQVPKLFEKVSKKDPRITVKYFNTIFGFFNYYSTSAMGSFIRFDKYSDDPRTYDVIFDALTILDESLPDYSDLIVQDIVDAYSEYSLYKQNISRSQLAVLADLSDGAISKIFNGNLESKPTLAAIDVYELLRLDLVPSYKLDYNFTNTIQNYRQIRDLIFRSRLGDGFNVLSNTDLAKKLNFDVDLFEHPEKICKDARTYNEVANTLYRLLPNYSFDFSKRKDQDTTYMGLI</sequence>
<comment type="caution">
    <text evidence="1">The sequence shown here is derived from an EMBL/GenBank/DDBJ whole genome shotgun (WGS) entry which is preliminary data.</text>
</comment>
<accession>F5VFP6</accession>
<dbReference type="CDD" id="cd00093">
    <property type="entry name" value="HTH_XRE"/>
    <property type="match status" value="1"/>
</dbReference>